<dbReference type="InterPro" id="IPR051153">
    <property type="entry name" value="Yeast_CWMannoprotein_PIR"/>
</dbReference>
<evidence type="ECO:0000256" key="7">
    <source>
        <dbReference type="SAM" id="MobiDB-lite"/>
    </source>
</evidence>
<dbReference type="InterPro" id="IPR054508">
    <property type="entry name" value="PIR1-like_C"/>
</dbReference>
<gene>
    <name evidence="10" type="ORF">E6O75_ATG05173</name>
</gene>
<keyword evidence="11" id="KW-1185">Reference proteome</keyword>
<evidence type="ECO:0000259" key="9">
    <source>
        <dbReference type="Pfam" id="PF22799"/>
    </source>
</evidence>
<dbReference type="Proteomes" id="UP000298493">
    <property type="component" value="Unassembled WGS sequence"/>
</dbReference>
<dbReference type="GO" id="GO:0009277">
    <property type="term" value="C:fungal-type cell wall"/>
    <property type="evidence" value="ECO:0007669"/>
    <property type="project" value="TreeGrafter"/>
</dbReference>
<feature type="domain" description="Cell wall mannoprotein PIR1-like C-terminal" evidence="9">
    <location>
        <begin position="290"/>
        <end position="363"/>
    </location>
</feature>
<keyword evidence="3" id="KW-0964">Secreted</keyword>
<accession>A0A4Z1NZX8</accession>
<evidence type="ECO:0000313" key="11">
    <source>
        <dbReference type="Proteomes" id="UP000298493"/>
    </source>
</evidence>
<keyword evidence="4 8" id="KW-0732">Signal</keyword>
<proteinExistence type="inferred from homology"/>
<feature type="signal peptide" evidence="8">
    <location>
        <begin position="1"/>
        <end position="16"/>
    </location>
</feature>
<comment type="caution">
    <text evidence="10">The sequence shown here is derived from an EMBL/GenBank/DDBJ whole genome shotgun (WGS) entry which is preliminary data.</text>
</comment>
<evidence type="ECO:0000256" key="8">
    <source>
        <dbReference type="SAM" id="SignalP"/>
    </source>
</evidence>
<sequence>MKRHAILFALVAAAIASPLVDPPPAKPQGGGPPAKPKGSGPPTAAPSPQRGIGTGVTEKIAPPGPPPPKCIIAYSGKFGIAVQNITAQKMNVIPAAAPAILPVATAAKPAMSPAETTPPPPAVGLDSPPPDQPNQDGANTTQTTRTFTRTVTVRRTVVGQEMKQSVYMISQIGDGQIQAPTAPTVLQRTTFAGPAVPAAATPGSPKTIDAGSVVGEIGDGQVQAPVAPSPAVATPAAAPPAGAPLAAVPPMADMSGMNMRRDVGAPPDAPATQLVSCITKGTLNITLDGGVMKDDKGRTAYIASNYQLQFDDPPQSGSIFTAGFSVCNNGSLALGGSTTWYQCRSGDFYNLYDRWWAEQCNPVTINAVMLKQC</sequence>
<evidence type="ECO:0000256" key="4">
    <source>
        <dbReference type="ARBA" id="ARBA00022729"/>
    </source>
</evidence>
<name>A0A4Z1NZX8_9PEZI</name>
<evidence type="ECO:0000313" key="10">
    <source>
        <dbReference type="EMBL" id="TID21778.1"/>
    </source>
</evidence>
<evidence type="ECO:0000256" key="3">
    <source>
        <dbReference type="ARBA" id="ARBA00022525"/>
    </source>
</evidence>
<feature type="chain" id="PRO_5021323275" description="Cell wall mannoprotein PIR1-like C-terminal domain-containing protein" evidence="8">
    <location>
        <begin position="17"/>
        <end position="373"/>
    </location>
</feature>
<protein>
    <recommendedName>
        <fullName evidence="9">Cell wall mannoprotein PIR1-like C-terminal domain-containing protein</fullName>
    </recommendedName>
</protein>
<feature type="region of interest" description="Disordered" evidence="7">
    <location>
        <begin position="21"/>
        <end position="68"/>
    </location>
</feature>
<keyword evidence="2" id="KW-0134">Cell wall</keyword>
<feature type="compositionally biased region" description="Low complexity" evidence="7">
    <location>
        <begin position="36"/>
        <end position="49"/>
    </location>
</feature>
<feature type="compositionally biased region" description="Pro residues" evidence="7">
    <location>
        <begin position="116"/>
        <end position="132"/>
    </location>
</feature>
<reference evidence="10 11" key="1">
    <citation type="submission" date="2019-04" db="EMBL/GenBank/DDBJ databases">
        <title>High contiguity whole genome sequence and gene annotation resource for two Venturia nashicola isolates.</title>
        <authorList>
            <person name="Prokchorchik M."/>
            <person name="Won K."/>
            <person name="Lee Y."/>
            <person name="Choi E.D."/>
            <person name="Segonzac C."/>
            <person name="Sohn K.H."/>
        </authorList>
    </citation>
    <scope>NUCLEOTIDE SEQUENCE [LARGE SCALE GENOMIC DNA]</scope>
    <source>
        <strain evidence="10 11">PRI2</strain>
    </source>
</reference>
<dbReference type="Pfam" id="PF22799">
    <property type="entry name" value="PIR1-like_C"/>
    <property type="match status" value="1"/>
</dbReference>
<dbReference type="EMBL" id="SNSC02000009">
    <property type="protein sequence ID" value="TID21778.1"/>
    <property type="molecule type" value="Genomic_DNA"/>
</dbReference>
<keyword evidence="5" id="KW-0677">Repeat</keyword>
<evidence type="ECO:0000256" key="1">
    <source>
        <dbReference type="ARBA" id="ARBA00004191"/>
    </source>
</evidence>
<evidence type="ECO:0000256" key="5">
    <source>
        <dbReference type="ARBA" id="ARBA00022737"/>
    </source>
</evidence>
<comment type="similarity">
    <text evidence="6">Belongs to the PIR protein family.</text>
</comment>
<feature type="region of interest" description="Disordered" evidence="7">
    <location>
        <begin position="110"/>
        <end position="144"/>
    </location>
</feature>
<dbReference type="PROSITE" id="PS50256">
    <property type="entry name" value="PIR_REPEAT_2"/>
    <property type="match status" value="1"/>
</dbReference>
<dbReference type="AlphaFoldDB" id="A0A4Z1NZX8"/>
<evidence type="ECO:0000256" key="2">
    <source>
        <dbReference type="ARBA" id="ARBA00022512"/>
    </source>
</evidence>
<dbReference type="GO" id="GO:0031505">
    <property type="term" value="P:fungal-type cell wall organization"/>
    <property type="evidence" value="ECO:0007669"/>
    <property type="project" value="UniProtKB-ARBA"/>
</dbReference>
<dbReference type="GO" id="GO:0005199">
    <property type="term" value="F:structural constituent of cell wall"/>
    <property type="evidence" value="ECO:0007669"/>
    <property type="project" value="InterPro"/>
</dbReference>
<dbReference type="OrthoDB" id="5415592at2759"/>
<dbReference type="STRING" id="86259.A0A4Z1NZX8"/>
<dbReference type="InterPro" id="IPR000420">
    <property type="entry name" value="Yeast_PIR_rpt"/>
</dbReference>
<comment type="subcellular location">
    <subcellularLocation>
        <location evidence="1">Secreted</location>
        <location evidence="1">Cell wall</location>
    </subcellularLocation>
</comment>
<organism evidence="10 11">
    <name type="scientific">Venturia nashicola</name>
    <dbReference type="NCBI Taxonomy" id="86259"/>
    <lineage>
        <taxon>Eukaryota</taxon>
        <taxon>Fungi</taxon>
        <taxon>Dikarya</taxon>
        <taxon>Ascomycota</taxon>
        <taxon>Pezizomycotina</taxon>
        <taxon>Dothideomycetes</taxon>
        <taxon>Pleosporomycetidae</taxon>
        <taxon>Venturiales</taxon>
        <taxon>Venturiaceae</taxon>
        <taxon>Venturia</taxon>
    </lineage>
</organism>
<evidence type="ECO:0000256" key="6">
    <source>
        <dbReference type="ARBA" id="ARBA00038219"/>
    </source>
</evidence>
<dbReference type="PANTHER" id="PTHR47254">
    <property type="entry name" value="CELL WALL MANNOPROTEIN CIS3-RELATED"/>
    <property type="match status" value="1"/>
</dbReference>
<dbReference type="PANTHER" id="PTHR47254:SF1">
    <property type="entry name" value="CELL WALL MANNOPROTEIN CIS3-RELATED"/>
    <property type="match status" value="1"/>
</dbReference>
<dbReference type="Pfam" id="PF00399">
    <property type="entry name" value="PIR"/>
    <property type="match status" value="1"/>
</dbReference>